<evidence type="ECO:0000256" key="1">
    <source>
        <dbReference type="SAM" id="Phobius"/>
    </source>
</evidence>
<dbReference type="Proteomes" id="UP000233293">
    <property type="component" value="Unassembled WGS sequence"/>
</dbReference>
<reference evidence="3" key="1">
    <citation type="submission" date="2017-12" db="EMBL/GenBank/DDBJ databases">
        <title>Draft genome sequence of Telmatospirillum siberiense 26-4b1T, an acidotolerant peatland alphaproteobacterium potentially involved in sulfur cycling.</title>
        <authorList>
            <person name="Hausmann B."/>
            <person name="Pjevac P."/>
            <person name="Schreck K."/>
            <person name="Herbold C.W."/>
            <person name="Daims H."/>
            <person name="Wagner M."/>
            <person name="Pester M."/>
            <person name="Loy A."/>
        </authorList>
    </citation>
    <scope>NUCLEOTIDE SEQUENCE [LARGE SCALE GENOMIC DNA]</scope>
    <source>
        <strain evidence="3">26-4b1</strain>
    </source>
</reference>
<accession>A0A2N3PTE4</accession>
<evidence type="ECO:0000313" key="2">
    <source>
        <dbReference type="EMBL" id="PKU23656.1"/>
    </source>
</evidence>
<dbReference type="RefSeq" id="WP_101251508.1">
    <property type="nucleotide sequence ID" value="NZ_PIUM01000018.1"/>
</dbReference>
<keyword evidence="1" id="KW-0812">Transmembrane</keyword>
<keyword evidence="1" id="KW-1133">Transmembrane helix</keyword>
<name>A0A2N3PTE4_9PROT</name>
<gene>
    <name evidence="2" type="ORF">CWS72_15385</name>
</gene>
<feature type="transmembrane region" description="Helical" evidence="1">
    <location>
        <begin position="6"/>
        <end position="26"/>
    </location>
</feature>
<sequence>MSAFLASGQAVDCILAVLLVEILVVGLRRGGCGAGQRLISMIIAALPGGCLLLALKAALSGAGPMWVGIWLALSFPTHLADLWRRPP</sequence>
<feature type="transmembrane region" description="Helical" evidence="1">
    <location>
        <begin position="38"/>
        <end position="59"/>
    </location>
</feature>
<dbReference type="EMBL" id="PIUM01000018">
    <property type="protein sequence ID" value="PKU23656.1"/>
    <property type="molecule type" value="Genomic_DNA"/>
</dbReference>
<keyword evidence="3" id="KW-1185">Reference proteome</keyword>
<proteinExistence type="predicted"/>
<comment type="caution">
    <text evidence="2">The sequence shown here is derived from an EMBL/GenBank/DDBJ whole genome shotgun (WGS) entry which is preliminary data.</text>
</comment>
<keyword evidence="1" id="KW-0472">Membrane</keyword>
<evidence type="ECO:0008006" key="4">
    <source>
        <dbReference type="Google" id="ProtNLM"/>
    </source>
</evidence>
<evidence type="ECO:0000313" key="3">
    <source>
        <dbReference type="Proteomes" id="UP000233293"/>
    </source>
</evidence>
<protein>
    <recommendedName>
        <fullName evidence="4">DUF2568 domain-containing protein</fullName>
    </recommendedName>
</protein>
<organism evidence="2 3">
    <name type="scientific">Telmatospirillum siberiense</name>
    <dbReference type="NCBI Taxonomy" id="382514"/>
    <lineage>
        <taxon>Bacteria</taxon>
        <taxon>Pseudomonadati</taxon>
        <taxon>Pseudomonadota</taxon>
        <taxon>Alphaproteobacteria</taxon>
        <taxon>Rhodospirillales</taxon>
        <taxon>Rhodospirillaceae</taxon>
        <taxon>Telmatospirillum</taxon>
    </lineage>
</organism>
<dbReference type="AlphaFoldDB" id="A0A2N3PTE4"/>